<evidence type="ECO:0000256" key="1">
    <source>
        <dbReference type="SAM" id="MobiDB-lite"/>
    </source>
</evidence>
<name>A0A183L8T5_9TREM</name>
<feature type="compositionally biased region" description="Gly residues" evidence="1">
    <location>
        <begin position="99"/>
        <end position="113"/>
    </location>
</feature>
<organism evidence="2 3">
    <name type="scientific">Schistosoma margrebowiei</name>
    <dbReference type="NCBI Taxonomy" id="48269"/>
    <lineage>
        <taxon>Eukaryota</taxon>
        <taxon>Metazoa</taxon>
        <taxon>Spiralia</taxon>
        <taxon>Lophotrochozoa</taxon>
        <taxon>Platyhelminthes</taxon>
        <taxon>Trematoda</taxon>
        <taxon>Digenea</taxon>
        <taxon>Strigeidida</taxon>
        <taxon>Schistosomatoidea</taxon>
        <taxon>Schistosomatidae</taxon>
        <taxon>Schistosoma</taxon>
    </lineage>
</organism>
<protein>
    <submittedName>
        <fullName evidence="2">Uncharacterized protein</fullName>
    </submittedName>
</protein>
<dbReference type="EMBL" id="UZAI01000034">
    <property type="protein sequence ID" value="VDO47091.1"/>
    <property type="molecule type" value="Genomic_DNA"/>
</dbReference>
<dbReference type="AlphaFoldDB" id="A0A183L8T5"/>
<accession>A0A183L8T5</accession>
<gene>
    <name evidence="2" type="ORF">SMRZ_LOCUS210</name>
</gene>
<sequence>MMMNGQSNMPPGHHSYPHPNGSMEPSPMSRYIRYDSPQRAPSVLGQLPPPNQPPPPPPPPAVAAMAFAAQMNSSDHSRHNSMTYQQHHHFNPDSLSRHIGGGSGVGVSAGGSSGVYHPSGSGTTGLLVGPPPRIRDYSEYGIPRGIGLPPTPAAAGGGGQPQPPQHNVLMSPGSVNNNTNNTNHGSVYYDGHYREGQA</sequence>
<evidence type="ECO:0000313" key="3">
    <source>
        <dbReference type="Proteomes" id="UP000277204"/>
    </source>
</evidence>
<dbReference type="Proteomes" id="UP000277204">
    <property type="component" value="Unassembled WGS sequence"/>
</dbReference>
<feature type="region of interest" description="Disordered" evidence="1">
    <location>
        <begin position="1"/>
        <end position="65"/>
    </location>
</feature>
<keyword evidence="3" id="KW-1185">Reference proteome</keyword>
<reference evidence="2 3" key="1">
    <citation type="submission" date="2018-11" db="EMBL/GenBank/DDBJ databases">
        <authorList>
            <consortium name="Pathogen Informatics"/>
        </authorList>
    </citation>
    <scope>NUCLEOTIDE SEQUENCE [LARGE SCALE GENOMIC DNA]</scope>
    <source>
        <strain evidence="2 3">Zambia</strain>
    </source>
</reference>
<feature type="region of interest" description="Disordered" evidence="1">
    <location>
        <begin position="91"/>
        <end position="198"/>
    </location>
</feature>
<proteinExistence type="predicted"/>
<evidence type="ECO:0000313" key="2">
    <source>
        <dbReference type="EMBL" id="VDO47091.1"/>
    </source>
</evidence>
<feature type="compositionally biased region" description="Pro residues" evidence="1">
    <location>
        <begin position="47"/>
        <end position="61"/>
    </location>
</feature>